<proteinExistence type="inferred from homology"/>
<dbReference type="PANTHER" id="PTHR30069:SF29">
    <property type="entry name" value="HEMOGLOBIN AND HEMOGLOBIN-HAPTOGLOBIN-BINDING PROTEIN 1-RELATED"/>
    <property type="match status" value="1"/>
</dbReference>
<dbReference type="EMBL" id="CP034171">
    <property type="protein sequence ID" value="AZI19878.1"/>
    <property type="molecule type" value="Genomic_DNA"/>
</dbReference>
<evidence type="ECO:0000256" key="1">
    <source>
        <dbReference type="ARBA" id="ARBA00004571"/>
    </source>
</evidence>
<dbReference type="InterPro" id="IPR000531">
    <property type="entry name" value="Beta-barrel_TonB"/>
</dbReference>
<keyword evidence="9 10" id="KW-0998">Cell outer membrane</keyword>
<evidence type="ECO:0000256" key="6">
    <source>
        <dbReference type="ARBA" id="ARBA00023077"/>
    </source>
</evidence>
<accession>A0A3G8WHY8</accession>
<dbReference type="PROSITE" id="PS52016">
    <property type="entry name" value="TONB_DEPENDENT_REC_3"/>
    <property type="match status" value="1"/>
</dbReference>
<keyword evidence="8 14" id="KW-0675">Receptor</keyword>
<dbReference type="SUPFAM" id="SSF56935">
    <property type="entry name" value="Porins"/>
    <property type="match status" value="1"/>
</dbReference>
<sequence length="606" mass="68693">MKNKYVFTGGLLLLYNFFWAQEKLIDTVRIVDKHLRDAEKTQKVITVSASDFQKNSTNLSEVLRFQTPFYIKENGRGMTSSPSFRGSTAQQTAFVWNGININSIFLGQGDINNLGLLNFDEMSVKPGGGSILYGSGAIGGSVHLSNHLTYDRGFSGNFFGEYASFNTVNSALKLAYSDEKLSMKLNASFADSQNDYEVKPKKYKHWNAQYNAKQFGLDVGYRLNDDNEIRWHSLLSNGDQHFPVFSENSNRTKYITNGFKSLLNWNFHKADFSNQLSFAYVEDAYDYYADADGARSNGATGKTFVVKNDFTLINAEIFDVNLITEFQHNSAEGYGSGIINPKRNWGNAALVLKRDFLEKFYLDAAVRKNFIENIKSPLLFSLGAKAEFCPVYTLKLNLSKNFRFPTFNDLYWEPGGNLDLKPETSYNAELNNKFNFGKLKIEVVPYYTHLHDMIQWKPVSSEVWSPVNVGNVASYGAEAYLNYQQKIGNHHISGNASYTFTRSENLDTHKSLTYVPVHRATAGIGWKHKVVDAFLQGMFTGKTFTTTDEVNFLKSSLVANAGVGATFGKHWHIGLRVNNVFDEVYQTNEYYFLPLRNYAVNLNYKF</sequence>
<feature type="domain" description="TonB-dependent receptor-like beta-barrel" evidence="12">
    <location>
        <begin position="156"/>
        <end position="580"/>
    </location>
</feature>
<reference evidence="15" key="1">
    <citation type="submission" date="2018-11" db="EMBL/GenBank/DDBJ databases">
        <title>Proposal to divide the Flavobacteriaceae and reorganize its genera based on Amino Acid Identity values calculated from whole genome sequences.</title>
        <authorList>
            <person name="Nicholson A.C."/>
            <person name="Gulvik C.A."/>
            <person name="Whitney A.M."/>
            <person name="Humrighouse B.W."/>
            <person name="Bell M."/>
            <person name="Holmes B."/>
            <person name="Steigerwalt A.B."/>
            <person name="Villarma A."/>
            <person name="Sheth M."/>
            <person name="Batra D."/>
            <person name="Pryor J."/>
            <person name="Bernardet J.-F."/>
            <person name="Hugo C."/>
            <person name="Kampfer P."/>
            <person name="Newman J.D."/>
            <person name="McQuiston J.R."/>
        </authorList>
    </citation>
    <scope>NUCLEOTIDE SEQUENCE [LARGE SCALE GENOMIC DNA]</scope>
    <source>
        <strain evidence="15">H4753</strain>
    </source>
</reference>
<evidence type="ECO:0000256" key="9">
    <source>
        <dbReference type="ARBA" id="ARBA00023237"/>
    </source>
</evidence>
<evidence type="ECO:0000256" key="8">
    <source>
        <dbReference type="ARBA" id="ARBA00023170"/>
    </source>
</evidence>
<dbReference type="InterPro" id="IPR039426">
    <property type="entry name" value="TonB-dep_rcpt-like"/>
</dbReference>
<dbReference type="InterPro" id="IPR012910">
    <property type="entry name" value="Plug_dom"/>
</dbReference>
<dbReference type="GO" id="GO:0015344">
    <property type="term" value="F:siderophore uptake transmembrane transporter activity"/>
    <property type="evidence" value="ECO:0007669"/>
    <property type="project" value="TreeGrafter"/>
</dbReference>
<keyword evidence="6 11" id="KW-0798">TonB box</keyword>
<dbReference type="Gene3D" id="2.40.170.20">
    <property type="entry name" value="TonB-dependent receptor, beta-barrel domain"/>
    <property type="match status" value="1"/>
</dbReference>
<evidence type="ECO:0000259" key="13">
    <source>
        <dbReference type="Pfam" id="PF07715"/>
    </source>
</evidence>
<keyword evidence="5" id="KW-0732">Signal</keyword>
<protein>
    <submittedName>
        <fullName evidence="14">TonB-dependent receptor</fullName>
    </submittedName>
</protein>
<comment type="similarity">
    <text evidence="10 11">Belongs to the TonB-dependent receptor family.</text>
</comment>
<keyword evidence="3 10" id="KW-1134">Transmembrane beta strand</keyword>
<dbReference type="GO" id="GO:0044718">
    <property type="term" value="P:siderophore transmembrane transport"/>
    <property type="evidence" value="ECO:0007669"/>
    <property type="project" value="TreeGrafter"/>
</dbReference>
<evidence type="ECO:0000259" key="12">
    <source>
        <dbReference type="Pfam" id="PF00593"/>
    </source>
</evidence>
<comment type="subcellular location">
    <subcellularLocation>
        <location evidence="1 10">Cell outer membrane</location>
        <topology evidence="1 10">Multi-pass membrane protein</topology>
    </subcellularLocation>
</comment>
<dbReference type="GO" id="GO:0009279">
    <property type="term" value="C:cell outer membrane"/>
    <property type="evidence" value="ECO:0007669"/>
    <property type="project" value="UniProtKB-SubCell"/>
</dbReference>
<dbReference type="Pfam" id="PF00593">
    <property type="entry name" value="TonB_dep_Rec_b-barrel"/>
    <property type="match status" value="1"/>
</dbReference>
<dbReference type="InterPro" id="IPR036942">
    <property type="entry name" value="Beta-barrel_TonB_sf"/>
</dbReference>
<evidence type="ECO:0000256" key="11">
    <source>
        <dbReference type="RuleBase" id="RU003357"/>
    </source>
</evidence>
<evidence type="ECO:0000256" key="5">
    <source>
        <dbReference type="ARBA" id="ARBA00022729"/>
    </source>
</evidence>
<evidence type="ECO:0000256" key="10">
    <source>
        <dbReference type="PROSITE-ProRule" id="PRU01360"/>
    </source>
</evidence>
<organism evidence="14 15">
    <name type="scientific">Chryseobacterium taklimakanense</name>
    <dbReference type="NCBI Taxonomy" id="536441"/>
    <lineage>
        <taxon>Bacteria</taxon>
        <taxon>Pseudomonadati</taxon>
        <taxon>Bacteroidota</taxon>
        <taxon>Flavobacteriia</taxon>
        <taxon>Flavobacteriales</taxon>
        <taxon>Weeksellaceae</taxon>
        <taxon>Chryseobacterium group</taxon>
        <taxon>Chryseobacterium</taxon>
    </lineage>
</organism>
<dbReference type="Pfam" id="PF07715">
    <property type="entry name" value="Plug"/>
    <property type="match status" value="1"/>
</dbReference>
<evidence type="ECO:0000313" key="14">
    <source>
        <dbReference type="EMBL" id="AZI19878.1"/>
    </source>
</evidence>
<evidence type="ECO:0000313" key="15">
    <source>
        <dbReference type="Proteomes" id="UP000282297"/>
    </source>
</evidence>
<dbReference type="PANTHER" id="PTHR30069">
    <property type="entry name" value="TONB-DEPENDENT OUTER MEMBRANE RECEPTOR"/>
    <property type="match status" value="1"/>
</dbReference>
<gene>
    <name evidence="14" type="ORF">EIH08_03285</name>
</gene>
<dbReference type="InterPro" id="IPR037066">
    <property type="entry name" value="Plug_dom_sf"/>
</dbReference>
<dbReference type="RefSeq" id="WP_124784115.1">
    <property type="nucleotide sequence ID" value="NZ_CP034171.1"/>
</dbReference>
<evidence type="ECO:0000256" key="4">
    <source>
        <dbReference type="ARBA" id="ARBA00022692"/>
    </source>
</evidence>
<keyword evidence="7 10" id="KW-0472">Membrane</keyword>
<dbReference type="AlphaFoldDB" id="A0A3G8WHY8"/>
<evidence type="ECO:0000256" key="7">
    <source>
        <dbReference type="ARBA" id="ARBA00023136"/>
    </source>
</evidence>
<dbReference type="Gene3D" id="2.170.130.10">
    <property type="entry name" value="TonB-dependent receptor, plug domain"/>
    <property type="match status" value="1"/>
</dbReference>
<name>A0A3G8WHY8_9FLAO</name>
<evidence type="ECO:0000256" key="2">
    <source>
        <dbReference type="ARBA" id="ARBA00022448"/>
    </source>
</evidence>
<keyword evidence="2 10" id="KW-0813">Transport</keyword>
<keyword evidence="4 10" id="KW-0812">Transmembrane</keyword>
<dbReference type="Proteomes" id="UP000282297">
    <property type="component" value="Chromosome"/>
</dbReference>
<feature type="domain" description="TonB-dependent receptor plug" evidence="13">
    <location>
        <begin position="39"/>
        <end position="140"/>
    </location>
</feature>
<evidence type="ECO:0000256" key="3">
    <source>
        <dbReference type="ARBA" id="ARBA00022452"/>
    </source>
</evidence>